<dbReference type="Pfam" id="PF03734">
    <property type="entry name" value="YkuD"/>
    <property type="match status" value="1"/>
</dbReference>
<keyword evidence="12" id="KW-1185">Reference proteome</keyword>
<dbReference type="InterPro" id="IPR038063">
    <property type="entry name" value="Transpep_catalytic_dom"/>
</dbReference>
<feature type="active site" description="Proton donor/acceptor" evidence="7">
    <location>
        <position position="318"/>
    </location>
</feature>
<sequence>MSGWKLAQFGAWLSAAGLAASLTLGCGSALADPPQQPGDPAPADAGPADPGAPPPPPEFPQFPPPPPELPPPPPPGEPLAFPPPPELAPGLPAAPEGVPPGPDPQAVPAGSADPAVPGQPGAVPAAASGPVVGQNPEPFTGTAPFLPPSFNPVNGSMVGVAKPIIIDFQRPIADKAMAEQAIHISSNPPVSGKFYWMTPSQVRWRPLNFWPAHTVVNIDAGGTKSSFRTGDSLVATADDKTHQMTITRDGKVEKTFPMSMGMSAGGHETPNGTYYVLEKFPTVVMDSSTYGVPVNSSWGYKLTVQDAVRIDNSGGFVHSAPWSVADQGKRNVSHGCINLSPANAKWFYDNFGSGDPVVVKNSVGSYTKNDGSQDWQM</sequence>
<name>A0ABN9MW72_9MYCO</name>
<dbReference type="PANTHER" id="PTHR30582">
    <property type="entry name" value="L,D-TRANSPEPTIDASE"/>
    <property type="match status" value="1"/>
</dbReference>
<dbReference type="Gene3D" id="2.60.40.3710">
    <property type="match status" value="1"/>
</dbReference>
<keyword evidence="4 7" id="KW-0573">Peptidoglycan synthesis</keyword>
<evidence type="ECO:0000256" key="3">
    <source>
        <dbReference type="ARBA" id="ARBA00022960"/>
    </source>
</evidence>
<evidence type="ECO:0000256" key="6">
    <source>
        <dbReference type="ARBA" id="ARBA00023316"/>
    </source>
</evidence>
<accession>A0ABN9MW72</accession>
<dbReference type="EMBL" id="OY726398">
    <property type="protein sequence ID" value="CAJ1496222.1"/>
    <property type="molecule type" value="Genomic_DNA"/>
</dbReference>
<evidence type="ECO:0000256" key="4">
    <source>
        <dbReference type="ARBA" id="ARBA00022984"/>
    </source>
</evidence>
<feature type="region of interest" description="Disordered" evidence="8">
    <location>
        <begin position="27"/>
        <end position="140"/>
    </location>
</feature>
<keyword evidence="6 7" id="KW-0961">Cell wall biogenesis/degradation</keyword>
<feature type="chain" id="PRO_5045435937" evidence="9">
    <location>
        <begin position="32"/>
        <end position="377"/>
    </location>
</feature>
<dbReference type="Pfam" id="PF17964">
    <property type="entry name" value="Big_10"/>
    <property type="match status" value="1"/>
</dbReference>
<keyword evidence="5" id="KW-0012">Acyltransferase</keyword>
<organism evidence="11 12">
    <name type="scientific">[Mycobacterium] holstebronense</name>
    <dbReference type="NCBI Taxonomy" id="3064288"/>
    <lineage>
        <taxon>Bacteria</taxon>
        <taxon>Bacillati</taxon>
        <taxon>Actinomycetota</taxon>
        <taxon>Actinomycetes</taxon>
        <taxon>Mycobacteriales</taxon>
        <taxon>Mycobacteriaceae</taxon>
        <taxon>Mycolicibacterium</taxon>
    </lineage>
</organism>
<evidence type="ECO:0000259" key="10">
    <source>
        <dbReference type="PROSITE" id="PS52029"/>
    </source>
</evidence>
<evidence type="ECO:0000256" key="7">
    <source>
        <dbReference type="PROSITE-ProRule" id="PRU01373"/>
    </source>
</evidence>
<dbReference type="PROSITE" id="PS51257">
    <property type="entry name" value="PROKAR_LIPOPROTEIN"/>
    <property type="match status" value="1"/>
</dbReference>
<dbReference type="CDD" id="cd16913">
    <property type="entry name" value="YkuD_like"/>
    <property type="match status" value="1"/>
</dbReference>
<feature type="active site" description="Nucleophile" evidence="7">
    <location>
        <position position="336"/>
    </location>
</feature>
<evidence type="ECO:0000256" key="5">
    <source>
        <dbReference type="ARBA" id="ARBA00023315"/>
    </source>
</evidence>
<dbReference type="RefSeq" id="WP_308485176.1">
    <property type="nucleotide sequence ID" value="NZ_OY726398.1"/>
</dbReference>
<protein>
    <submittedName>
        <fullName evidence="11">Ig-like domain-containing protein</fullName>
    </submittedName>
</protein>
<feature type="signal peptide" evidence="9">
    <location>
        <begin position="1"/>
        <end position="31"/>
    </location>
</feature>
<reference evidence="11 12" key="1">
    <citation type="submission" date="2023-08" db="EMBL/GenBank/DDBJ databases">
        <authorList>
            <person name="Folkvardsen B D."/>
            <person name="Norman A."/>
        </authorList>
    </citation>
    <scope>NUCLEOTIDE SEQUENCE [LARGE SCALE GENOMIC DNA]</scope>
    <source>
        <strain evidence="11 12">Mu0102</strain>
    </source>
</reference>
<dbReference type="InterPro" id="IPR050979">
    <property type="entry name" value="LD-transpeptidase"/>
</dbReference>
<comment type="pathway">
    <text evidence="1 7">Cell wall biogenesis; peptidoglycan biosynthesis.</text>
</comment>
<evidence type="ECO:0000256" key="8">
    <source>
        <dbReference type="SAM" id="MobiDB-lite"/>
    </source>
</evidence>
<keyword evidence="2" id="KW-0808">Transferase</keyword>
<feature type="domain" description="L,D-TPase catalytic" evidence="10">
    <location>
        <begin position="233"/>
        <end position="360"/>
    </location>
</feature>
<evidence type="ECO:0000256" key="1">
    <source>
        <dbReference type="ARBA" id="ARBA00004752"/>
    </source>
</evidence>
<dbReference type="Gene3D" id="2.40.440.10">
    <property type="entry name" value="L,D-transpeptidase catalytic domain-like"/>
    <property type="match status" value="1"/>
</dbReference>
<gene>
    <name evidence="11" type="ORF">MU0102_000165</name>
</gene>
<evidence type="ECO:0000256" key="9">
    <source>
        <dbReference type="SAM" id="SignalP"/>
    </source>
</evidence>
<dbReference type="InterPro" id="IPR005490">
    <property type="entry name" value="LD_TPept_cat_dom"/>
</dbReference>
<evidence type="ECO:0000313" key="12">
    <source>
        <dbReference type="Proteomes" id="UP001190464"/>
    </source>
</evidence>
<feature type="compositionally biased region" description="Low complexity" evidence="8">
    <location>
        <begin position="114"/>
        <end position="133"/>
    </location>
</feature>
<evidence type="ECO:0000256" key="2">
    <source>
        <dbReference type="ARBA" id="ARBA00022679"/>
    </source>
</evidence>
<dbReference type="SUPFAM" id="SSF141523">
    <property type="entry name" value="L,D-transpeptidase catalytic domain-like"/>
    <property type="match status" value="1"/>
</dbReference>
<evidence type="ECO:0000313" key="11">
    <source>
        <dbReference type="EMBL" id="CAJ1496222.1"/>
    </source>
</evidence>
<dbReference type="PANTHER" id="PTHR30582:SF2">
    <property type="entry name" value="L,D-TRANSPEPTIDASE YCIB-RELATED"/>
    <property type="match status" value="1"/>
</dbReference>
<keyword evidence="3 7" id="KW-0133">Cell shape</keyword>
<keyword evidence="9" id="KW-0732">Signal</keyword>
<dbReference type="Proteomes" id="UP001190464">
    <property type="component" value="Chromosome"/>
</dbReference>
<dbReference type="PROSITE" id="PS52029">
    <property type="entry name" value="LD_TPASE"/>
    <property type="match status" value="1"/>
</dbReference>
<proteinExistence type="predicted"/>
<feature type="compositionally biased region" description="Pro residues" evidence="8">
    <location>
        <begin position="50"/>
        <end position="87"/>
    </location>
</feature>
<dbReference type="InterPro" id="IPR041280">
    <property type="entry name" value="Big_10"/>
</dbReference>
<dbReference type="CDD" id="cd13431">
    <property type="entry name" value="LDT_IgD_like_1"/>
    <property type="match status" value="1"/>
</dbReference>